<proteinExistence type="predicted"/>
<keyword evidence="2" id="KW-1185">Reference proteome</keyword>
<gene>
    <name evidence="1" type="ORF">ACFVZC_38135</name>
</gene>
<dbReference type="EMBL" id="JBHVZQ010000099">
    <property type="protein sequence ID" value="MFF1279120.1"/>
    <property type="molecule type" value="Genomic_DNA"/>
</dbReference>
<protein>
    <submittedName>
        <fullName evidence="1">Uncharacterized protein</fullName>
    </submittedName>
</protein>
<accession>A0ABW6QJB1</accession>
<evidence type="ECO:0000313" key="1">
    <source>
        <dbReference type="EMBL" id="MFF1279120.1"/>
    </source>
</evidence>
<sequence>MTLPAAASPFLLRLADGRVWEAVEFSDGFVCVYHPDEFTLCTIATSVEALLSGRRPNDPLRGAMIIPYEGVAS</sequence>
<dbReference type="Proteomes" id="UP001601627">
    <property type="component" value="Unassembled WGS sequence"/>
</dbReference>
<organism evidence="1 2">
    <name type="scientific">Streptomyces marokkonensis</name>
    <dbReference type="NCBI Taxonomy" id="324855"/>
    <lineage>
        <taxon>Bacteria</taxon>
        <taxon>Bacillati</taxon>
        <taxon>Actinomycetota</taxon>
        <taxon>Actinomycetes</taxon>
        <taxon>Kitasatosporales</taxon>
        <taxon>Streptomycetaceae</taxon>
        <taxon>Streptomyces</taxon>
    </lineage>
</organism>
<name>A0ABW6QJB1_9ACTN</name>
<evidence type="ECO:0000313" key="2">
    <source>
        <dbReference type="Proteomes" id="UP001601627"/>
    </source>
</evidence>
<dbReference type="RefSeq" id="WP_388242191.1">
    <property type="nucleotide sequence ID" value="NZ_JBHVZQ010000099.1"/>
</dbReference>
<reference evidence="1 2" key="1">
    <citation type="submission" date="2024-09" db="EMBL/GenBank/DDBJ databases">
        <title>The Natural Products Discovery Center: Release of the First 8490 Sequenced Strains for Exploring Actinobacteria Biosynthetic Diversity.</title>
        <authorList>
            <person name="Kalkreuter E."/>
            <person name="Kautsar S.A."/>
            <person name="Yang D."/>
            <person name="Bader C.D."/>
            <person name="Teijaro C.N."/>
            <person name="Fluegel L."/>
            <person name="Davis C.M."/>
            <person name="Simpson J.R."/>
            <person name="Lauterbach L."/>
            <person name="Steele A.D."/>
            <person name="Gui C."/>
            <person name="Meng S."/>
            <person name="Li G."/>
            <person name="Viehrig K."/>
            <person name="Ye F."/>
            <person name="Su P."/>
            <person name="Kiefer A.F."/>
            <person name="Nichols A."/>
            <person name="Cepeda A.J."/>
            <person name="Yan W."/>
            <person name="Fan B."/>
            <person name="Jiang Y."/>
            <person name="Adhikari A."/>
            <person name="Zheng C.-J."/>
            <person name="Schuster L."/>
            <person name="Cowan T.M."/>
            <person name="Smanski M.J."/>
            <person name="Chevrette M.G."/>
            <person name="De Carvalho L.P.S."/>
            <person name="Shen B."/>
        </authorList>
    </citation>
    <scope>NUCLEOTIDE SEQUENCE [LARGE SCALE GENOMIC DNA]</scope>
    <source>
        <strain evidence="1 2">NPDC058328</strain>
    </source>
</reference>
<comment type="caution">
    <text evidence="1">The sequence shown here is derived from an EMBL/GenBank/DDBJ whole genome shotgun (WGS) entry which is preliminary data.</text>
</comment>